<sequence>MAAVIESTIKSNPLGRWYIELSDTMKEESMEICLDIFEYAEKIEQMGAEYGGVVEVIWSSEENVTPQQIHEVRQQIMQYEAEEAARKEAENNPPPTHQEDGTPNFQ</sequence>
<dbReference type="AlphaFoldDB" id="A0A1W1B945"/>
<name>A0A1W1B945_9ZZZZ</name>
<protein>
    <submittedName>
        <fullName evidence="2">Uncharacterized protein</fullName>
    </submittedName>
</protein>
<dbReference type="EMBL" id="FPHC01000006">
    <property type="protein sequence ID" value="SFV50069.1"/>
    <property type="molecule type" value="Genomic_DNA"/>
</dbReference>
<evidence type="ECO:0000313" key="2">
    <source>
        <dbReference type="EMBL" id="SFV50069.1"/>
    </source>
</evidence>
<accession>A0A1W1B945</accession>
<feature type="region of interest" description="Disordered" evidence="1">
    <location>
        <begin position="81"/>
        <end position="106"/>
    </location>
</feature>
<evidence type="ECO:0000256" key="1">
    <source>
        <dbReference type="SAM" id="MobiDB-lite"/>
    </source>
</evidence>
<reference evidence="2" key="1">
    <citation type="submission" date="2016-10" db="EMBL/GenBank/DDBJ databases">
        <authorList>
            <person name="de Groot N.N."/>
        </authorList>
    </citation>
    <scope>NUCLEOTIDE SEQUENCE</scope>
</reference>
<proteinExistence type="predicted"/>
<organism evidence="2">
    <name type="scientific">hydrothermal vent metagenome</name>
    <dbReference type="NCBI Taxonomy" id="652676"/>
    <lineage>
        <taxon>unclassified sequences</taxon>
        <taxon>metagenomes</taxon>
        <taxon>ecological metagenomes</taxon>
    </lineage>
</organism>
<gene>
    <name evidence="2" type="ORF">MNB_SV-6-411</name>
</gene>